<protein>
    <recommendedName>
        <fullName evidence="2">SPOR domain-containing protein</fullName>
    </recommendedName>
</protein>
<evidence type="ECO:0000313" key="3">
    <source>
        <dbReference type="EMBL" id="WDF69541.1"/>
    </source>
</evidence>
<feature type="domain" description="SPOR" evidence="2">
    <location>
        <begin position="266"/>
        <end position="345"/>
    </location>
</feature>
<keyword evidence="1" id="KW-1133">Transmembrane helix</keyword>
<evidence type="ECO:0000313" key="4">
    <source>
        <dbReference type="Proteomes" id="UP001221558"/>
    </source>
</evidence>
<reference evidence="3 4" key="1">
    <citation type="submission" date="2023-02" db="EMBL/GenBank/DDBJ databases">
        <title>Genome sequence of Sphingobacterium sp. KACC 22765.</title>
        <authorList>
            <person name="Kim S."/>
            <person name="Heo J."/>
            <person name="Kwon S.-W."/>
        </authorList>
    </citation>
    <scope>NUCLEOTIDE SEQUENCE [LARGE SCALE GENOMIC DNA]</scope>
    <source>
        <strain evidence="3 4">KACC 22765</strain>
    </source>
</reference>
<keyword evidence="1" id="KW-0812">Transmembrane</keyword>
<dbReference type="PROSITE" id="PS51724">
    <property type="entry name" value="SPOR"/>
    <property type="match status" value="1"/>
</dbReference>
<proteinExistence type="predicted"/>
<keyword evidence="4" id="KW-1185">Reference proteome</keyword>
<feature type="transmembrane region" description="Helical" evidence="1">
    <location>
        <begin position="185"/>
        <end position="205"/>
    </location>
</feature>
<evidence type="ECO:0000259" key="2">
    <source>
        <dbReference type="PROSITE" id="PS51724"/>
    </source>
</evidence>
<dbReference type="Proteomes" id="UP001221558">
    <property type="component" value="Chromosome"/>
</dbReference>
<keyword evidence="1" id="KW-0472">Membrane</keyword>
<organism evidence="3 4">
    <name type="scientific">Sphingobacterium oryzagri</name>
    <dbReference type="NCBI Taxonomy" id="3025669"/>
    <lineage>
        <taxon>Bacteria</taxon>
        <taxon>Pseudomonadati</taxon>
        <taxon>Bacteroidota</taxon>
        <taxon>Sphingobacteriia</taxon>
        <taxon>Sphingobacteriales</taxon>
        <taxon>Sphingobacteriaceae</taxon>
        <taxon>Sphingobacterium</taxon>
    </lineage>
</organism>
<dbReference type="InterPro" id="IPR007730">
    <property type="entry name" value="SPOR-like_dom"/>
</dbReference>
<name>A0ABY7WIW5_9SPHI</name>
<gene>
    <name evidence="3" type="ORF">PQ465_03980</name>
</gene>
<evidence type="ECO:0000256" key="1">
    <source>
        <dbReference type="SAM" id="Phobius"/>
    </source>
</evidence>
<sequence length="346" mass="38758">MNLGKNVYNLLKRQSEVYIKGLGSFKRNHTPATYDDKRAVYLPPISYIDFDQTSSRGYDFVQYIAQLHAVDVAQAEQEVNLLVRDLLQKIKEEGQAKLDDLGYLVSYGEGYVFKALDLSGFHYEPIAAHPVAPSVDVPAQREEQRISELLKTPIVPSEAAPVSAEIMEPFFESGRMGARRSRSNAVWYILIAVVALSIIGGLYYYSRNQAIRTEPLVTMDSSANQPDTSAMLLPQDTVPAAQDSLAESLADTDTTAMLTEKPTVAPSKRDHWQIVIGSHKTLAQAYQHAAEYNKKGYPNVRVIPSNLAKNRKKVIWDSYETKAQLDSAMQFVQKNINKDAWPDKLD</sequence>
<dbReference type="InterPro" id="IPR040495">
    <property type="entry name" value="HU-CCDC81_bac_1"/>
</dbReference>
<accession>A0ABY7WIW5</accession>
<dbReference type="Pfam" id="PF18174">
    <property type="entry name" value="HU-CCDC81_bac_1"/>
    <property type="match status" value="1"/>
</dbReference>
<dbReference type="EMBL" id="CP117880">
    <property type="protein sequence ID" value="WDF69541.1"/>
    <property type="molecule type" value="Genomic_DNA"/>
</dbReference>
<dbReference type="RefSeq" id="WP_274268255.1">
    <property type="nucleotide sequence ID" value="NZ_CP117880.1"/>
</dbReference>